<gene>
    <name evidence="6" type="ORF">ACKI18_34900</name>
</gene>
<dbReference type="RefSeq" id="WP_319727879.1">
    <property type="nucleotide sequence ID" value="NZ_JARAYJ010000007.1"/>
</dbReference>
<dbReference type="Gene3D" id="1.10.357.10">
    <property type="entry name" value="Tetracycline Repressor, domain 2"/>
    <property type="match status" value="1"/>
</dbReference>
<dbReference type="InterPro" id="IPR050109">
    <property type="entry name" value="HTH-type_TetR-like_transc_reg"/>
</dbReference>
<keyword evidence="1" id="KW-0805">Transcription regulation</keyword>
<reference evidence="6 7" key="1">
    <citation type="submission" date="2024-12" db="EMBL/GenBank/DDBJ databases">
        <title>Forecasting of Potato common scab and diversities of Pathogenic streptomyces spp. in china.</title>
        <authorList>
            <person name="Handique U."/>
            <person name="Wu J."/>
        </authorList>
    </citation>
    <scope>NUCLEOTIDE SEQUENCE [LARGE SCALE GENOMIC DNA]</scope>
    <source>
        <strain evidence="6 7">ZRIMU1530</strain>
    </source>
</reference>
<evidence type="ECO:0000256" key="4">
    <source>
        <dbReference type="PROSITE-ProRule" id="PRU00335"/>
    </source>
</evidence>
<evidence type="ECO:0000256" key="2">
    <source>
        <dbReference type="ARBA" id="ARBA00023125"/>
    </source>
</evidence>
<dbReference type="InterPro" id="IPR001647">
    <property type="entry name" value="HTH_TetR"/>
</dbReference>
<dbReference type="EMBL" id="JBJVNI010000022">
    <property type="protein sequence ID" value="MFM9613862.1"/>
    <property type="molecule type" value="Genomic_DNA"/>
</dbReference>
<comment type="caution">
    <text evidence="6">The sequence shown here is derived from an EMBL/GenBank/DDBJ whole genome shotgun (WGS) entry which is preliminary data.</text>
</comment>
<dbReference type="InterPro" id="IPR036271">
    <property type="entry name" value="Tet_transcr_reg_TetR-rel_C_sf"/>
</dbReference>
<dbReference type="SUPFAM" id="SSF46689">
    <property type="entry name" value="Homeodomain-like"/>
    <property type="match status" value="1"/>
</dbReference>
<proteinExistence type="predicted"/>
<dbReference type="PANTHER" id="PTHR30055:SF234">
    <property type="entry name" value="HTH-TYPE TRANSCRIPTIONAL REGULATOR BETI"/>
    <property type="match status" value="1"/>
</dbReference>
<keyword evidence="7" id="KW-1185">Reference proteome</keyword>
<feature type="DNA-binding region" description="H-T-H motif" evidence="4">
    <location>
        <begin position="49"/>
        <end position="68"/>
    </location>
</feature>
<evidence type="ECO:0000313" key="7">
    <source>
        <dbReference type="Proteomes" id="UP001631957"/>
    </source>
</evidence>
<feature type="domain" description="HTH tetR-type" evidence="5">
    <location>
        <begin position="26"/>
        <end position="86"/>
    </location>
</feature>
<accession>A0ABW9I4G1</accession>
<sequence>MHEATPSDPNRPHAELSARLRVPKIGRPPQIGHDAIVAAAVAVGFEELSMSAVARHLGVKHSTLYRYFPHKGALLAAAADHVVAAMDWPAPCPSWRPYLRALARTTFRMFEAHPGLALHVAALRGGLVEYARQGARTAAVLVDTGLDPEFAVLAQDLVNEQILLFFLAGQQEGQPATNTEETAQLRRVMLDDVRDAVPGPVADAFERVVGGRPEDWLNRKIEVILDGIAATVPAAGKNPRE</sequence>
<dbReference type="Proteomes" id="UP001631957">
    <property type="component" value="Unassembled WGS sequence"/>
</dbReference>
<dbReference type="SUPFAM" id="SSF48498">
    <property type="entry name" value="Tetracyclin repressor-like, C-terminal domain"/>
    <property type="match status" value="1"/>
</dbReference>
<dbReference type="Pfam" id="PF00440">
    <property type="entry name" value="TetR_N"/>
    <property type="match status" value="1"/>
</dbReference>
<evidence type="ECO:0000259" key="5">
    <source>
        <dbReference type="PROSITE" id="PS50977"/>
    </source>
</evidence>
<keyword evidence="3" id="KW-0804">Transcription</keyword>
<evidence type="ECO:0000256" key="3">
    <source>
        <dbReference type="ARBA" id="ARBA00023163"/>
    </source>
</evidence>
<dbReference type="InterPro" id="IPR009057">
    <property type="entry name" value="Homeodomain-like_sf"/>
</dbReference>
<evidence type="ECO:0000256" key="1">
    <source>
        <dbReference type="ARBA" id="ARBA00023015"/>
    </source>
</evidence>
<name>A0ABW9I4G1_9ACTN</name>
<keyword evidence="2 4" id="KW-0238">DNA-binding</keyword>
<dbReference type="PANTHER" id="PTHR30055">
    <property type="entry name" value="HTH-TYPE TRANSCRIPTIONAL REGULATOR RUTR"/>
    <property type="match status" value="1"/>
</dbReference>
<dbReference type="PROSITE" id="PS50977">
    <property type="entry name" value="HTH_TETR_2"/>
    <property type="match status" value="1"/>
</dbReference>
<protein>
    <submittedName>
        <fullName evidence="6">TetR/AcrR family transcriptional regulator</fullName>
    </submittedName>
</protein>
<evidence type="ECO:0000313" key="6">
    <source>
        <dbReference type="EMBL" id="MFM9613862.1"/>
    </source>
</evidence>
<organism evidence="6 7">
    <name type="scientific">Streptomyces niveiscabiei</name>
    <dbReference type="NCBI Taxonomy" id="164115"/>
    <lineage>
        <taxon>Bacteria</taxon>
        <taxon>Bacillati</taxon>
        <taxon>Actinomycetota</taxon>
        <taxon>Actinomycetes</taxon>
        <taxon>Kitasatosporales</taxon>
        <taxon>Streptomycetaceae</taxon>
        <taxon>Streptomyces</taxon>
    </lineage>
</organism>